<keyword evidence="2" id="KW-1185">Reference proteome</keyword>
<comment type="caution">
    <text evidence="1">The sequence shown here is derived from an EMBL/GenBank/DDBJ whole genome shotgun (WGS) entry which is preliminary data.</text>
</comment>
<sequence>MLISPSKFFFLVPPLKIITSLFSLQTDIARNKFSSRVFGNPKIYCCRCKVFACRLRRSSVHCRSAGPGLGCASRSCLLKLSRCSWSSARRDARYAAAPCRHLAVPSSRSSAASWEEDGARTVPDGKGGADAGGVISSSVLSNIHHFDILGMGDWSSFMAKIHEVVPMDQQSELLQKQKEG</sequence>
<evidence type="ECO:0000313" key="1">
    <source>
        <dbReference type="EMBL" id="KAI5648595.1"/>
    </source>
</evidence>
<evidence type="ECO:0000313" key="2">
    <source>
        <dbReference type="Proteomes" id="UP001060085"/>
    </source>
</evidence>
<dbReference type="EMBL" id="CM044708">
    <property type="protein sequence ID" value="KAI5648595.1"/>
    <property type="molecule type" value="Genomic_DNA"/>
</dbReference>
<reference evidence="2" key="1">
    <citation type="journal article" date="2023" name="Nat. Plants">
        <title>Single-cell RNA sequencing provides a high-resolution roadmap for understanding the multicellular compartmentation of specialized metabolism.</title>
        <authorList>
            <person name="Sun S."/>
            <person name="Shen X."/>
            <person name="Li Y."/>
            <person name="Li Y."/>
            <person name="Wang S."/>
            <person name="Li R."/>
            <person name="Zhang H."/>
            <person name="Shen G."/>
            <person name="Guo B."/>
            <person name="Wei J."/>
            <person name="Xu J."/>
            <person name="St-Pierre B."/>
            <person name="Chen S."/>
            <person name="Sun C."/>
        </authorList>
    </citation>
    <scope>NUCLEOTIDE SEQUENCE [LARGE SCALE GENOMIC DNA]</scope>
</reference>
<name>A0ACB9ZQ85_CATRO</name>
<gene>
    <name evidence="1" type="ORF">M9H77_34600</name>
</gene>
<accession>A0ACB9ZQ85</accession>
<protein>
    <submittedName>
        <fullName evidence="1">Uncharacterized protein</fullName>
    </submittedName>
</protein>
<proteinExistence type="predicted"/>
<dbReference type="Proteomes" id="UP001060085">
    <property type="component" value="Linkage Group LG08"/>
</dbReference>
<organism evidence="1 2">
    <name type="scientific">Catharanthus roseus</name>
    <name type="common">Madagascar periwinkle</name>
    <name type="synonym">Vinca rosea</name>
    <dbReference type="NCBI Taxonomy" id="4058"/>
    <lineage>
        <taxon>Eukaryota</taxon>
        <taxon>Viridiplantae</taxon>
        <taxon>Streptophyta</taxon>
        <taxon>Embryophyta</taxon>
        <taxon>Tracheophyta</taxon>
        <taxon>Spermatophyta</taxon>
        <taxon>Magnoliopsida</taxon>
        <taxon>eudicotyledons</taxon>
        <taxon>Gunneridae</taxon>
        <taxon>Pentapetalae</taxon>
        <taxon>asterids</taxon>
        <taxon>lamiids</taxon>
        <taxon>Gentianales</taxon>
        <taxon>Apocynaceae</taxon>
        <taxon>Rauvolfioideae</taxon>
        <taxon>Vinceae</taxon>
        <taxon>Catharanthinae</taxon>
        <taxon>Catharanthus</taxon>
    </lineage>
</organism>